<accession>A0A411YLN9</accession>
<evidence type="ECO:0000313" key="9">
    <source>
        <dbReference type="EMBL" id="QBI22139.1"/>
    </source>
</evidence>
<dbReference type="PROSITE" id="PS50928">
    <property type="entry name" value="ABC_TM1"/>
    <property type="match status" value="1"/>
</dbReference>
<dbReference type="PANTHER" id="PTHR30193:SF42">
    <property type="entry name" value="ABC TRANSPORTER PERMEASE PROTEIN"/>
    <property type="match status" value="1"/>
</dbReference>
<dbReference type="Gene3D" id="1.10.3720.10">
    <property type="entry name" value="MetI-like"/>
    <property type="match status" value="1"/>
</dbReference>
<keyword evidence="5 7" id="KW-1133">Transmembrane helix</keyword>
<keyword evidence="3" id="KW-1003">Cell membrane</keyword>
<feature type="transmembrane region" description="Helical" evidence="7">
    <location>
        <begin position="262"/>
        <end position="280"/>
    </location>
</feature>
<evidence type="ECO:0000256" key="3">
    <source>
        <dbReference type="ARBA" id="ARBA00022475"/>
    </source>
</evidence>
<dbReference type="OrthoDB" id="9805974at2"/>
<dbReference type="CDD" id="cd06261">
    <property type="entry name" value="TM_PBP2"/>
    <property type="match status" value="1"/>
</dbReference>
<proteinExistence type="inferred from homology"/>
<keyword evidence="10" id="KW-1185">Reference proteome</keyword>
<dbReference type="Pfam" id="PF00528">
    <property type="entry name" value="BPD_transp_1"/>
    <property type="match status" value="1"/>
</dbReference>
<feature type="transmembrane region" description="Helical" evidence="7">
    <location>
        <begin position="157"/>
        <end position="179"/>
    </location>
</feature>
<evidence type="ECO:0000256" key="5">
    <source>
        <dbReference type="ARBA" id="ARBA00022989"/>
    </source>
</evidence>
<protein>
    <submittedName>
        <fullName evidence="9">Sugar ABC transporter permease</fullName>
    </submittedName>
</protein>
<keyword evidence="4 7" id="KW-0812">Transmembrane</keyword>
<dbReference type="PANTHER" id="PTHR30193">
    <property type="entry name" value="ABC TRANSPORTER PERMEASE PROTEIN"/>
    <property type="match status" value="1"/>
</dbReference>
<dbReference type="KEGG" id="erz:ER308_19640"/>
<feature type="domain" description="ABC transmembrane type-1" evidence="8">
    <location>
        <begin position="56"/>
        <end position="285"/>
    </location>
</feature>
<evidence type="ECO:0000313" key="10">
    <source>
        <dbReference type="Proteomes" id="UP000291469"/>
    </source>
</evidence>
<feature type="transmembrane region" description="Helical" evidence="7">
    <location>
        <begin position="59"/>
        <end position="81"/>
    </location>
</feature>
<keyword evidence="6 7" id="KW-0472">Membrane</keyword>
<organism evidence="9 10">
    <name type="scientific">Egibacter rhizosphaerae</name>
    <dbReference type="NCBI Taxonomy" id="1670831"/>
    <lineage>
        <taxon>Bacteria</taxon>
        <taxon>Bacillati</taxon>
        <taxon>Actinomycetota</taxon>
        <taxon>Nitriliruptoria</taxon>
        <taxon>Egibacterales</taxon>
        <taxon>Egibacteraceae</taxon>
        <taxon>Egibacter</taxon>
    </lineage>
</organism>
<name>A0A411YLN9_9ACTN</name>
<comment type="similarity">
    <text evidence="7">Belongs to the binding-protein-dependent transport system permease family.</text>
</comment>
<evidence type="ECO:0000256" key="7">
    <source>
        <dbReference type="RuleBase" id="RU363032"/>
    </source>
</evidence>
<dbReference type="AlphaFoldDB" id="A0A411YLN9"/>
<dbReference type="InterPro" id="IPR000515">
    <property type="entry name" value="MetI-like"/>
</dbReference>
<dbReference type="SUPFAM" id="SSF161098">
    <property type="entry name" value="MetI-like"/>
    <property type="match status" value="1"/>
</dbReference>
<gene>
    <name evidence="9" type="ORF">ER308_19640</name>
</gene>
<dbReference type="GO" id="GO:0055085">
    <property type="term" value="P:transmembrane transport"/>
    <property type="evidence" value="ECO:0007669"/>
    <property type="project" value="InterPro"/>
</dbReference>
<sequence>MVAPSVLAIGVFVYGFIAWTGWVSVSNWTSFVRDLSFGGLDAYRWMLTDFRYLSGLRNVIVFTILFVGASLLMGLIIAIALDRSPRGHPVWRTIFLFPLAISFVVTGVVWQWLLNPSAGLNIPLANLGLEDLPLWYVSTTIVPGVTWGRIEMVVPLALVAVVIAAVWQLSGFAMAIYLAGLQGVSEDLREAARVDGASELQIYRRVVLPPLKPMTITIIIVLGHMALKTFDLIYTMTGPGTGYVTDVPAVYMYESTFRANQFARGAAISMSLLVLMLLLMGPAIRARRKVEEETAA</sequence>
<evidence type="ECO:0000259" key="8">
    <source>
        <dbReference type="PROSITE" id="PS50928"/>
    </source>
</evidence>
<comment type="subcellular location">
    <subcellularLocation>
        <location evidence="1 7">Cell membrane</location>
        <topology evidence="1 7">Multi-pass membrane protein</topology>
    </subcellularLocation>
</comment>
<dbReference type="GO" id="GO:0005886">
    <property type="term" value="C:plasma membrane"/>
    <property type="evidence" value="ECO:0007669"/>
    <property type="project" value="UniProtKB-SubCell"/>
</dbReference>
<feature type="transmembrane region" description="Helical" evidence="7">
    <location>
        <begin position="93"/>
        <end position="113"/>
    </location>
</feature>
<dbReference type="InterPro" id="IPR035906">
    <property type="entry name" value="MetI-like_sf"/>
</dbReference>
<feature type="transmembrane region" description="Helical" evidence="7">
    <location>
        <begin position="7"/>
        <end position="25"/>
    </location>
</feature>
<dbReference type="InterPro" id="IPR051393">
    <property type="entry name" value="ABC_transporter_permease"/>
</dbReference>
<dbReference type="EMBL" id="CP036402">
    <property type="protein sequence ID" value="QBI22139.1"/>
    <property type="molecule type" value="Genomic_DNA"/>
</dbReference>
<evidence type="ECO:0000256" key="1">
    <source>
        <dbReference type="ARBA" id="ARBA00004651"/>
    </source>
</evidence>
<reference evidence="9 10" key="1">
    <citation type="submission" date="2019-01" db="EMBL/GenBank/DDBJ databases">
        <title>Egibacter rhizosphaerae EGI 80759T.</title>
        <authorList>
            <person name="Chen D.-D."/>
            <person name="Tian Y."/>
            <person name="Jiao J.-Y."/>
            <person name="Zhang X.-T."/>
            <person name="Zhang Y.-G."/>
            <person name="Zhang Y."/>
            <person name="Xiao M."/>
            <person name="Shu W.-S."/>
            <person name="Li W.-J."/>
        </authorList>
    </citation>
    <scope>NUCLEOTIDE SEQUENCE [LARGE SCALE GENOMIC DNA]</scope>
    <source>
        <strain evidence="9 10">EGI 80759</strain>
    </source>
</reference>
<keyword evidence="2 7" id="KW-0813">Transport</keyword>
<evidence type="ECO:0000256" key="2">
    <source>
        <dbReference type="ARBA" id="ARBA00022448"/>
    </source>
</evidence>
<evidence type="ECO:0000256" key="6">
    <source>
        <dbReference type="ARBA" id="ARBA00023136"/>
    </source>
</evidence>
<evidence type="ECO:0000256" key="4">
    <source>
        <dbReference type="ARBA" id="ARBA00022692"/>
    </source>
</evidence>
<dbReference type="Proteomes" id="UP000291469">
    <property type="component" value="Chromosome"/>
</dbReference>